<reference evidence="1 2" key="1">
    <citation type="submission" date="2016-10" db="EMBL/GenBank/DDBJ databases">
        <authorList>
            <person name="de Groot N.N."/>
        </authorList>
    </citation>
    <scope>NUCLEOTIDE SEQUENCE [LARGE SCALE GENOMIC DNA]</scope>
    <source>
        <strain evidence="1 2">CGMCC 1.10434</strain>
    </source>
</reference>
<dbReference type="Pfam" id="PF14177">
    <property type="entry name" value="YkyB"/>
    <property type="match status" value="1"/>
</dbReference>
<name>A0A1H8I9L0_9BACI</name>
<proteinExistence type="predicted"/>
<dbReference type="InterPro" id="IPR025552">
    <property type="entry name" value="YkyB"/>
</dbReference>
<accession>A0A1H8I9L0</accession>
<gene>
    <name evidence="1" type="ORF">SAMN04488134_101567</name>
</gene>
<protein>
    <submittedName>
        <fullName evidence="1">YkyB-like protein</fullName>
    </submittedName>
</protein>
<organism evidence="1 2">
    <name type="scientific">Amphibacillus marinus</name>
    <dbReference type="NCBI Taxonomy" id="872970"/>
    <lineage>
        <taxon>Bacteria</taxon>
        <taxon>Bacillati</taxon>
        <taxon>Bacillota</taxon>
        <taxon>Bacilli</taxon>
        <taxon>Bacillales</taxon>
        <taxon>Bacillaceae</taxon>
        <taxon>Amphibacillus</taxon>
    </lineage>
</organism>
<dbReference type="STRING" id="872970.SAMN04488134_101567"/>
<evidence type="ECO:0000313" key="2">
    <source>
        <dbReference type="Proteomes" id="UP000199300"/>
    </source>
</evidence>
<keyword evidence="2" id="KW-1185">Reference proteome</keyword>
<dbReference type="Proteomes" id="UP000199300">
    <property type="component" value="Unassembled WGS sequence"/>
</dbReference>
<dbReference type="OrthoDB" id="2360869at2"/>
<dbReference type="EMBL" id="FODJ01000001">
    <property type="protein sequence ID" value="SEN65490.1"/>
    <property type="molecule type" value="Genomic_DNA"/>
</dbReference>
<sequence length="152" mass="17905">MKQEIDDIAKAIFVINRHAKTALNPKELYSMKKQVIQKLLEEHQAKKLGLHFSESPKFSRQHSTVLVQVGDYFFHIPPNKQDFKEIKHLGDLDQSYRNPKTKMSLTQAKKIICNYLGIPVKEHKRNKPCASYYTPSSLGKWEYSFYHNKRRK</sequence>
<dbReference type="AlphaFoldDB" id="A0A1H8I9L0"/>
<evidence type="ECO:0000313" key="1">
    <source>
        <dbReference type="EMBL" id="SEN65490.1"/>
    </source>
</evidence>
<dbReference type="RefSeq" id="WP_091494589.1">
    <property type="nucleotide sequence ID" value="NZ_FODJ01000001.1"/>
</dbReference>